<dbReference type="SUPFAM" id="SSF51735">
    <property type="entry name" value="NAD(P)-binding Rossmann-fold domains"/>
    <property type="match status" value="1"/>
</dbReference>
<evidence type="ECO:0000313" key="1">
    <source>
        <dbReference type="EMBL" id="GAV06744.1"/>
    </source>
</evidence>
<dbReference type="OrthoDB" id="294295at2759"/>
<comment type="caution">
    <text evidence="1">The sequence shown here is derived from an EMBL/GenBank/DDBJ whole genome shotgun (WGS) entry which is preliminary data.</text>
</comment>
<evidence type="ECO:0000313" key="2">
    <source>
        <dbReference type="Proteomes" id="UP000186922"/>
    </source>
</evidence>
<dbReference type="Pfam" id="PF00106">
    <property type="entry name" value="adh_short"/>
    <property type="match status" value="1"/>
</dbReference>
<dbReference type="PANTHER" id="PTHR43313">
    <property type="entry name" value="SHORT-CHAIN DEHYDROGENASE/REDUCTASE FAMILY 9C"/>
    <property type="match status" value="1"/>
</dbReference>
<keyword evidence="2" id="KW-1185">Reference proteome</keyword>
<accession>A0A1D1W5M9</accession>
<protein>
    <submittedName>
        <fullName evidence="1">Uncharacterized protein</fullName>
    </submittedName>
</protein>
<dbReference type="InterPro" id="IPR002347">
    <property type="entry name" value="SDR_fam"/>
</dbReference>
<gene>
    <name evidence="1" type="primary">RvY_16681-1</name>
    <name evidence="1" type="synonym">RvY_16681.1</name>
    <name evidence="1" type="ORF">RvY_16681</name>
</gene>
<sequence length="116" mass="13011">MDESTTERPRNECTQLQGRKVNPEGKAVFITGCDTGFGNAAAEQLHDYGFHVYSGCLVPELNGGRQLQKLEKKGRMKVLQCDVTKWKEIRACSQYITDDLSKNNLELWAVMTNAGK</sequence>
<dbReference type="Proteomes" id="UP000186922">
    <property type="component" value="Unassembled WGS sequence"/>
</dbReference>
<dbReference type="AlphaFoldDB" id="A0A1D1W5M9"/>
<dbReference type="GO" id="GO:0016491">
    <property type="term" value="F:oxidoreductase activity"/>
    <property type="evidence" value="ECO:0007669"/>
    <property type="project" value="TreeGrafter"/>
</dbReference>
<organism evidence="1 2">
    <name type="scientific">Ramazzottius varieornatus</name>
    <name type="common">Water bear</name>
    <name type="synonym">Tardigrade</name>
    <dbReference type="NCBI Taxonomy" id="947166"/>
    <lineage>
        <taxon>Eukaryota</taxon>
        <taxon>Metazoa</taxon>
        <taxon>Ecdysozoa</taxon>
        <taxon>Tardigrada</taxon>
        <taxon>Eutardigrada</taxon>
        <taxon>Parachela</taxon>
        <taxon>Hypsibioidea</taxon>
        <taxon>Ramazzottiidae</taxon>
        <taxon>Ramazzottius</taxon>
    </lineage>
</organism>
<dbReference type="STRING" id="947166.A0A1D1W5M9"/>
<proteinExistence type="predicted"/>
<dbReference type="Gene3D" id="3.40.50.720">
    <property type="entry name" value="NAD(P)-binding Rossmann-like Domain"/>
    <property type="match status" value="1"/>
</dbReference>
<name>A0A1D1W5M9_RAMVA</name>
<dbReference type="EMBL" id="BDGG01000014">
    <property type="protein sequence ID" value="GAV06744.1"/>
    <property type="molecule type" value="Genomic_DNA"/>
</dbReference>
<dbReference type="InterPro" id="IPR036291">
    <property type="entry name" value="NAD(P)-bd_dom_sf"/>
</dbReference>
<reference evidence="1 2" key="1">
    <citation type="journal article" date="2016" name="Nat. Commun.">
        <title>Extremotolerant tardigrade genome and improved radiotolerance of human cultured cells by tardigrade-unique protein.</title>
        <authorList>
            <person name="Hashimoto T."/>
            <person name="Horikawa D.D."/>
            <person name="Saito Y."/>
            <person name="Kuwahara H."/>
            <person name="Kozuka-Hata H."/>
            <person name="Shin-I T."/>
            <person name="Minakuchi Y."/>
            <person name="Ohishi K."/>
            <person name="Motoyama A."/>
            <person name="Aizu T."/>
            <person name="Enomoto A."/>
            <person name="Kondo K."/>
            <person name="Tanaka S."/>
            <person name="Hara Y."/>
            <person name="Koshikawa S."/>
            <person name="Sagara H."/>
            <person name="Miura T."/>
            <person name="Yokobori S."/>
            <person name="Miyagawa K."/>
            <person name="Suzuki Y."/>
            <person name="Kubo T."/>
            <person name="Oyama M."/>
            <person name="Kohara Y."/>
            <person name="Fujiyama A."/>
            <person name="Arakawa K."/>
            <person name="Katayama T."/>
            <person name="Toyoda A."/>
            <person name="Kunieda T."/>
        </authorList>
    </citation>
    <scope>NUCLEOTIDE SEQUENCE [LARGE SCALE GENOMIC DNA]</scope>
    <source>
        <strain evidence="1 2">YOKOZUNA-1</strain>
    </source>
</reference>
<dbReference type="PANTHER" id="PTHR43313:SF36">
    <property type="entry name" value="D-BETA-HYDROXYBUTYRATE DEHYDROGENASE, MITOCHONDRIAL"/>
    <property type="match status" value="1"/>
</dbReference>
<dbReference type="GO" id="GO:0008202">
    <property type="term" value="P:steroid metabolic process"/>
    <property type="evidence" value="ECO:0007669"/>
    <property type="project" value="TreeGrafter"/>
</dbReference>